<reference evidence="2" key="1">
    <citation type="submission" date="2021-02" db="EMBL/GenBank/DDBJ databases">
        <authorList>
            <person name="Nowell W R."/>
        </authorList>
    </citation>
    <scope>NUCLEOTIDE SEQUENCE</scope>
</reference>
<evidence type="ECO:0000313" key="3">
    <source>
        <dbReference type="Proteomes" id="UP000663881"/>
    </source>
</evidence>
<proteinExistence type="predicted"/>
<dbReference type="Proteomes" id="UP000663881">
    <property type="component" value="Unassembled WGS sequence"/>
</dbReference>
<dbReference type="EMBL" id="CAJOAY010021542">
    <property type="protein sequence ID" value="CAF4349348.1"/>
    <property type="molecule type" value="Genomic_DNA"/>
</dbReference>
<protein>
    <submittedName>
        <fullName evidence="2">Uncharacterized protein</fullName>
    </submittedName>
</protein>
<accession>A0A820KYU7</accession>
<feature type="compositionally biased region" description="Basic residues" evidence="1">
    <location>
        <begin position="91"/>
        <end position="103"/>
    </location>
</feature>
<gene>
    <name evidence="2" type="ORF">OKA104_LOCUS48718</name>
</gene>
<dbReference type="AlphaFoldDB" id="A0A820KYU7"/>
<comment type="caution">
    <text evidence="2">The sequence shown here is derived from an EMBL/GenBank/DDBJ whole genome shotgun (WGS) entry which is preliminary data.</text>
</comment>
<organism evidence="2 3">
    <name type="scientific">Adineta steineri</name>
    <dbReference type="NCBI Taxonomy" id="433720"/>
    <lineage>
        <taxon>Eukaryota</taxon>
        <taxon>Metazoa</taxon>
        <taxon>Spiralia</taxon>
        <taxon>Gnathifera</taxon>
        <taxon>Rotifera</taxon>
        <taxon>Eurotatoria</taxon>
        <taxon>Bdelloidea</taxon>
        <taxon>Adinetida</taxon>
        <taxon>Adinetidae</taxon>
        <taxon>Adineta</taxon>
    </lineage>
</organism>
<feature type="region of interest" description="Disordered" evidence="1">
    <location>
        <begin position="1"/>
        <end position="110"/>
    </location>
</feature>
<feature type="compositionally biased region" description="Polar residues" evidence="1">
    <location>
        <begin position="38"/>
        <end position="58"/>
    </location>
</feature>
<sequence>MELKNDSYQCKFYSPSSIPITHDYSEDDDTRNSRRSQDNYYSGRGQQHSHPTYYNNQPEGYRFHDGNQQEGYGELWPSQQYQPEYTQNTRARGRGQGRGRGGRYSKWQQQ</sequence>
<evidence type="ECO:0000313" key="2">
    <source>
        <dbReference type="EMBL" id="CAF4349348.1"/>
    </source>
</evidence>
<feature type="compositionally biased region" description="Polar residues" evidence="1">
    <location>
        <begin position="77"/>
        <end position="89"/>
    </location>
</feature>
<evidence type="ECO:0000256" key="1">
    <source>
        <dbReference type="SAM" id="MobiDB-lite"/>
    </source>
</evidence>
<name>A0A820KYU7_9BILA</name>